<evidence type="ECO:0000313" key="3">
    <source>
        <dbReference type="Proteomes" id="UP001152795"/>
    </source>
</evidence>
<dbReference type="AlphaFoldDB" id="A0A7D9E3L3"/>
<dbReference type="InterPro" id="IPR036691">
    <property type="entry name" value="Endo/exonu/phosph_ase_sf"/>
</dbReference>
<proteinExistence type="predicted"/>
<dbReference type="InterPro" id="IPR043502">
    <property type="entry name" value="DNA/RNA_pol_sf"/>
</dbReference>
<dbReference type="Pfam" id="PF00078">
    <property type="entry name" value="RVT_1"/>
    <property type="match status" value="1"/>
</dbReference>
<feature type="domain" description="Reverse transcriptase" evidence="1">
    <location>
        <begin position="161"/>
        <end position="244"/>
    </location>
</feature>
<reference evidence="2" key="1">
    <citation type="submission" date="2020-04" db="EMBL/GenBank/DDBJ databases">
        <authorList>
            <person name="Alioto T."/>
            <person name="Alioto T."/>
            <person name="Gomez Garrido J."/>
        </authorList>
    </citation>
    <scope>NUCLEOTIDE SEQUENCE</scope>
    <source>
        <strain evidence="2">A484AB</strain>
    </source>
</reference>
<evidence type="ECO:0000313" key="2">
    <source>
        <dbReference type="EMBL" id="CAB3999892.1"/>
    </source>
</evidence>
<sequence>MKYSGTFLLKFKNYQCFNNDIWQRIGYLGIRKKYRGKRSGKNKHCIAVTITSRNTRLLDHRNRRFHNPSNCVIPKLLNCGKTYDLPNFLVLNARSVAGKGDELHCINDQHEFQIICIAESWLSEAIPKEAIALCDYDIIRCDRTGEKGGGVALLRVFIGLRRYRRLMFGINGASKIFQNTTAELLAGLPGCKNISDDIIVYGKDQLEHDLNLQAVLQCLSDYNVRLNKDKCHFSHSQVCFYGHIFSAKGVQADPAKIDSIQQARAPQNVSEVKSLLGLSQYDSSPITLPSLLHFVLSLELTPSGNG</sequence>
<accession>A0A7D9E3L3</accession>
<keyword evidence="3" id="KW-1185">Reference proteome</keyword>
<dbReference type="OrthoDB" id="2155711at2759"/>
<dbReference type="PANTHER" id="PTHR37984">
    <property type="entry name" value="PROTEIN CBG26694"/>
    <property type="match status" value="1"/>
</dbReference>
<dbReference type="EMBL" id="CACRXK020003697">
    <property type="protein sequence ID" value="CAB3999892.1"/>
    <property type="molecule type" value="Genomic_DNA"/>
</dbReference>
<gene>
    <name evidence="2" type="ORF">PACLA_8A024787</name>
</gene>
<name>A0A7D9E3L3_PARCT</name>
<dbReference type="SUPFAM" id="SSF56672">
    <property type="entry name" value="DNA/RNA polymerases"/>
    <property type="match status" value="1"/>
</dbReference>
<protein>
    <recommendedName>
        <fullName evidence="1">Reverse transcriptase domain-containing protein</fullName>
    </recommendedName>
</protein>
<dbReference type="Gene3D" id="3.30.70.270">
    <property type="match status" value="1"/>
</dbReference>
<organism evidence="2 3">
    <name type="scientific">Paramuricea clavata</name>
    <name type="common">Red gorgonian</name>
    <name type="synonym">Violescent sea-whip</name>
    <dbReference type="NCBI Taxonomy" id="317549"/>
    <lineage>
        <taxon>Eukaryota</taxon>
        <taxon>Metazoa</taxon>
        <taxon>Cnidaria</taxon>
        <taxon>Anthozoa</taxon>
        <taxon>Octocorallia</taxon>
        <taxon>Malacalcyonacea</taxon>
        <taxon>Plexauridae</taxon>
        <taxon>Paramuricea</taxon>
    </lineage>
</organism>
<evidence type="ECO:0000259" key="1">
    <source>
        <dbReference type="Pfam" id="PF00078"/>
    </source>
</evidence>
<dbReference type="InterPro" id="IPR050951">
    <property type="entry name" value="Retrovirus_Pol_polyprotein"/>
</dbReference>
<dbReference type="Proteomes" id="UP001152795">
    <property type="component" value="Unassembled WGS sequence"/>
</dbReference>
<dbReference type="InterPro" id="IPR043128">
    <property type="entry name" value="Rev_trsase/Diguanyl_cyclase"/>
</dbReference>
<comment type="caution">
    <text evidence="2">The sequence shown here is derived from an EMBL/GenBank/DDBJ whole genome shotgun (WGS) entry which is preliminary data.</text>
</comment>
<dbReference type="InterPro" id="IPR000477">
    <property type="entry name" value="RT_dom"/>
</dbReference>
<dbReference type="Gene3D" id="3.60.10.10">
    <property type="entry name" value="Endonuclease/exonuclease/phosphatase"/>
    <property type="match status" value="1"/>
</dbReference>
<dbReference type="PANTHER" id="PTHR37984:SF11">
    <property type="entry name" value="INTEGRASE CATALYTIC DOMAIN-CONTAINING PROTEIN"/>
    <property type="match status" value="1"/>
</dbReference>